<dbReference type="AlphaFoldDB" id="A0A2M7TIM9"/>
<feature type="transmembrane region" description="Helical" evidence="2">
    <location>
        <begin position="201"/>
        <end position="218"/>
    </location>
</feature>
<feature type="transmembrane region" description="Helical" evidence="2">
    <location>
        <begin position="90"/>
        <end position="110"/>
    </location>
</feature>
<feature type="transmembrane region" description="Helical" evidence="2">
    <location>
        <begin position="470"/>
        <end position="490"/>
    </location>
</feature>
<dbReference type="PANTHER" id="PTHR37422">
    <property type="entry name" value="TEICHURONIC ACID BIOSYNTHESIS PROTEIN TUAE"/>
    <property type="match status" value="1"/>
</dbReference>
<feature type="transmembrane region" description="Helical" evidence="2">
    <location>
        <begin position="225"/>
        <end position="256"/>
    </location>
</feature>
<feature type="transmembrane region" description="Helical" evidence="2">
    <location>
        <begin position="116"/>
        <end position="136"/>
    </location>
</feature>
<feature type="transmembrane region" description="Helical" evidence="2">
    <location>
        <begin position="510"/>
        <end position="528"/>
    </location>
</feature>
<feature type="transmembrane region" description="Helical" evidence="2">
    <location>
        <begin position="62"/>
        <end position="78"/>
    </location>
</feature>
<feature type="transmembrane region" description="Helical" evidence="2">
    <location>
        <begin position="21"/>
        <end position="42"/>
    </location>
</feature>
<evidence type="ECO:0000313" key="4">
    <source>
        <dbReference type="Proteomes" id="UP000228920"/>
    </source>
</evidence>
<keyword evidence="2" id="KW-0472">Membrane</keyword>
<reference evidence="4" key="1">
    <citation type="submission" date="2017-09" db="EMBL/GenBank/DDBJ databases">
        <title>Depth-based differentiation of microbial function through sediment-hosted aquifers and enrichment of novel symbionts in the deep terrestrial subsurface.</title>
        <authorList>
            <person name="Probst A.J."/>
            <person name="Ladd B."/>
            <person name="Jarett J.K."/>
            <person name="Geller-Mcgrath D.E."/>
            <person name="Sieber C.M.K."/>
            <person name="Emerson J.B."/>
            <person name="Anantharaman K."/>
            <person name="Thomas B.C."/>
            <person name="Malmstrom R."/>
            <person name="Stieglmeier M."/>
            <person name="Klingl A."/>
            <person name="Woyke T."/>
            <person name="Ryan C.M."/>
            <person name="Banfield J.F."/>
        </authorList>
    </citation>
    <scope>NUCLEOTIDE SEQUENCE [LARGE SCALE GENOMIC DNA]</scope>
</reference>
<dbReference type="Proteomes" id="UP000228920">
    <property type="component" value="Unassembled WGS sequence"/>
</dbReference>
<feature type="compositionally biased region" description="Polar residues" evidence="1">
    <location>
        <begin position="372"/>
        <end position="384"/>
    </location>
</feature>
<feature type="region of interest" description="Disordered" evidence="1">
    <location>
        <begin position="354"/>
        <end position="384"/>
    </location>
</feature>
<feature type="transmembrane region" description="Helical" evidence="2">
    <location>
        <begin position="268"/>
        <end position="287"/>
    </location>
</feature>
<feature type="transmembrane region" description="Helical" evidence="2">
    <location>
        <begin position="444"/>
        <end position="464"/>
    </location>
</feature>
<feature type="transmembrane region" description="Helical" evidence="2">
    <location>
        <begin position="534"/>
        <end position="552"/>
    </location>
</feature>
<dbReference type="InterPro" id="IPR051533">
    <property type="entry name" value="WaaL-like"/>
</dbReference>
<evidence type="ECO:0000256" key="2">
    <source>
        <dbReference type="SAM" id="Phobius"/>
    </source>
</evidence>
<evidence type="ECO:0008006" key="5">
    <source>
        <dbReference type="Google" id="ProtNLM"/>
    </source>
</evidence>
<name>A0A2M7TIM9_UNCKA</name>
<keyword evidence="2" id="KW-1133">Transmembrane helix</keyword>
<organism evidence="3 4">
    <name type="scientific">candidate division WWE3 bacterium CG_4_10_14_0_2_um_filter_41_14</name>
    <dbReference type="NCBI Taxonomy" id="1975072"/>
    <lineage>
        <taxon>Bacteria</taxon>
        <taxon>Katanobacteria</taxon>
    </lineage>
</organism>
<feature type="transmembrane region" description="Helical" evidence="2">
    <location>
        <begin position="148"/>
        <end position="181"/>
    </location>
</feature>
<dbReference type="EMBL" id="PFNL01000109">
    <property type="protein sequence ID" value="PIZ46240.1"/>
    <property type="molecule type" value="Genomic_DNA"/>
</dbReference>
<gene>
    <name evidence="3" type="ORF">COY32_03675</name>
</gene>
<protein>
    <recommendedName>
        <fullName evidence="5">O-antigen ligase domain-containing protein</fullName>
    </recommendedName>
</protein>
<comment type="caution">
    <text evidence="3">The sequence shown here is derived from an EMBL/GenBank/DDBJ whole genome shotgun (WGS) entry which is preliminary data.</text>
</comment>
<sequence length="560" mass="62559">MFSSIRLPKIRKIFQRPFNGIYVQNWIFEHLIFLYIAFILLFPKIPVYFISTVATPIRIDDLVTVGLFLVTVTLGLYLKRDLRPKYHRILGIVGFFVLSLVFSTTLGSLMGTINPLTGFGFVFRWIEYLIPLYVGLVTITSTTQARRLIYWLIILVFPIALYTFLQLFGVVGGYGGGFYSYEYVKVNDRVFAAFSGPYEIGAYYVLMLSMAATIFSILKNGVIKLLCFCVFVFGLISLSYVNARIPLAALMVSIVATAFLTKKWKVSVILLSFVVVIPLLISPLMLYRSNQLIGELNTKYLSSLPYFEGKEFQDGLSQYIDNSAERARLFKQFTTEHDTSIFFLVEKDKGGNKIDTPSNLPTLGKGQVPTGMPSQTPSRLPTQTPRGVILPSQLPTQTPPRNGLPTQLPTQVPTQTPKVQVNVEKMFAHTDASLSFRLKTVWPLAINAWLANPLLGGGFSVVGVGVDSEYLTLLAELGVLGILVFIYLLWSILRNIKTASDQTSSINIRVILIGMFSGIIGLIIEGFFVDAFRASKIAYLFWLLVAVVIILSKSEESADH</sequence>
<evidence type="ECO:0000313" key="3">
    <source>
        <dbReference type="EMBL" id="PIZ46240.1"/>
    </source>
</evidence>
<dbReference type="PANTHER" id="PTHR37422:SF13">
    <property type="entry name" value="LIPOPOLYSACCHARIDE BIOSYNTHESIS PROTEIN PA4999-RELATED"/>
    <property type="match status" value="1"/>
</dbReference>
<proteinExistence type="predicted"/>
<keyword evidence="2" id="KW-0812">Transmembrane</keyword>
<feature type="region of interest" description="Disordered" evidence="1">
    <location>
        <begin position="393"/>
        <end position="412"/>
    </location>
</feature>
<evidence type="ECO:0000256" key="1">
    <source>
        <dbReference type="SAM" id="MobiDB-lite"/>
    </source>
</evidence>
<accession>A0A2M7TIM9</accession>